<reference evidence="7 8" key="1">
    <citation type="submission" date="2020-02" db="EMBL/GenBank/DDBJ databases">
        <title>The whole genome sequence of CPCC 205119.</title>
        <authorList>
            <person name="Jiang Z."/>
        </authorList>
    </citation>
    <scope>NUCLEOTIDE SEQUENCE [LARGE SCALE GENOMIC DNA]</scope>
    <source>
        <strain evidence="7 8">CPCC 205119</strain>
    </source>
</reference>
<keyword evidence="8" id="KW-1185">Reference proteome</keyword>
<dbReference type="EMBL" id="JAAGWK010000009">
    <property type="protein sequence ID" value="NEL53583.1"/>
    <property type="molecule type" value="Genomic_DNA"/>
</dbReference>
<dbReference type="Gene3D" id="1.10.357.10">
    <property type="entry name" value="Tetracycline Repressor, domain 2"/>
    <property type="match status" value="1"/>
</dbReference>
<accession>A0A7K3WDJ4</accession>
<protein>
    <submittedName>
        <fullName evidence="7">TetR/AcrR family transcriptional regulator</fullName>
    </submittedName>
</protein>
<dbReference type="Pfam" id="PF00440">
    <property type="entry name" value="TetR_N"/>
    <property type="match status" value="1"/>
</dbReference>
<keyword evidence="1" id="KW-0805">Transcription regulation</keyword>
<dbReference type="GO" id="GO:0003700">
    <property type="term" value="F:DNA-binding transcription factor activity"/>
    <property type="evidence" value="ECO:0007669"/>
    <property type="project" value="TreeGrafter"/>
</dbReference>
<dbReference type="SUPFAM" id="SSF48498">
    <property type="entry name" value="Tetracyclin repressor-like, C-terminal domain"/>
    <property type="match status" value="1"/>
</dbReference>
<keyword evidence="2 4" id="KW-0238">DNA-binding</keyword>
<evidence type="ECO:0000256" key="1">
    <source>
        <dbReference type="ARBA" id="ARBA00023015"/>
    </source>
</evidence>
<dbReference type="InterPro" id="IPR001647">
    <property type="entry name" value="HTH_TetR"/>
</dbReference>
<gene>
    <name evidence="7" type="ORF">G1H19_06115</name>
</gene>
<proteinExistence type="predicted"/>
<feature type="DNA-binding region" description="H-T-H motif" evidence="4">
    <location>
        <begin position="59"/>
        <end position="78"/>
    </location>
</feature>
<dbReference type="InterPro" id="IPR009057">
    <property type="entry name" value="Homeodomain-like_sf"/>
</dbReference>
<evidence type="ECO:0000313" key="7">
    <source>
        <dbReference type="EMBL" id="NEL53583.1"/>
    </source>
</evidence>
<sequence length="241" mass="25588">MAAHPGDAGPRTRSGAAAPTGQDDGCASARPLRADAERNRRRVLAVAMDVFAERGLDAGFDEIARRAGVGVGTVYRRFPRREDLVVALFEDRLQAVIGIGQAAALDPDPWTGLLGFVTGMVELQVSDRGLREVISQTAPLPSAFRESIDRVHAVAGDLLERAQRAGVVRSDVAVSDLVALTGMLTAVAGPDVPELWRRYAALVAAGLRADGAPRAPLPLAPPDPDELDHLMRLACGRRPQP</sequence>
<evidence type="ECO:0000256" key="3">
    <source>
        <dbReference type="ARBA" id="ARBA00023163"/>
    </source>
</evidence>
<dbReference type="Proteomes" id="UP000470470">
    <property type="component" value="Unassembled WGS sequence"/>
</dbReference>
<dbReference type="PRINTS" id="PR00455">
    <property type="entry name" value="HTHTETR"/>
</dbReference>
<dbReference type="RefSeq" id="WP_152728553.1">
    <property type="nucleotide sequence ID" value="NZ_JAABOZ010000002.1"/>
</dbReference>
<dbReference type="Pfam" id="PF21597">
    <property type="entry name" value="TetR_C_43"/>
    <property type="match status" value="1"/>
</dbReference>
<dbReference type="GO" id="GO:0000976">
    <property type="term" value="F:transcription cis-regulatory region binding"/>
    <property type="evidence" value="ECO:0007669"/>
    <property type="project" value="TreeGrafter"/>
</dbReference>
<dbReference type="InterPro" id="IPR036271">
    <property type="entry name" value="Tet_transcr_reg_TetR-rel_C_sf"/>
</dbReference>
<evidence type="ECO:0000256" key="5">
    <source>
        <dbReference type="SAM" id="MobiDB-lite"/>
    </source>
</evidence>
<evidence type="ECO:0000313" key="8">
    <source>
        <dbReference type="Proteomes" id="UP000470470"/>
    </source>
</evidence>
<evidence type="ECO:0000256" key="4">
    <source>
        <dbReference type="PROSITE-ProRule" id="PRU00335"/>
    </source>
</evidence>
<organism evidence="7 8">
    <name type="scientific">Goekera deserti</name>
    <dbReference type="NCBI Taxonomy" id="2497753"/>
    <lineage>
        <taxon>Bacteria</taxon>
        <taxon>Bacillati</taxon>
        <taxon>Actinomycetota</taxon>
        <taxon>Actinomycetes</taxon>
        <taxon>Geodermatophilales</taxon>
        <taxon>Geodermatophilaceae</taxon>
        <taxon>Goekera</taxon>
    </lineage>
</organism>
<dbReference type="InterPro" id="IPR049445">
    <property type="entry name" value="TetR_SbtR-like_C"/>
</dbReference>
<comment type="caution">
    <text evidence="7">The sequence shown here is derived from an EMBL/GenBank/DDBJ whole genome shotgun (WGS) entry which is preliminary data.</text>
</comment>
<name>A0A7K3WDJ4_9ACTN</name>
<dbReference type="AlphaFoldDB" id="A0A7K3WDJ4"/>
<evidence type="ECO:0000256" key="2">
    <source>
        <dbReference type="ARBA" id="ARBA00023125"/>
    </source>
</evidence>
<dbReference type="InterPro" id="IPR050109">
    <property type="entry name" value="HTH-type_TetR-like_transc_reg"/>
</dbReference>
<dbReference type="PROSITE" id="PS50977">
    <property type="entry name" value="HTH_TETR_2"/>
    <property type="match status" value="1"/>
</dbReference>
<dbReference type="SUPFAM" id="SSF46689">
    <property type="entry name" value="Homeodomain-like"/>
    <property type="match status" value="1"/>
</dbReference>
<evidence type="ECO:0000259" key="6">
    <source>
        <dbReference type="PROSITE" id="PS50977"/>
    </source>
</evidence>
<feature type="region of interest" description="Disordered" evidence="5">
    <location>
        <begin position="1"/>
        <end position="32"/>
    </location>
</feature>
<feature type="domain" description="HTH tetR-type" evidence="6">
    <location>
        <begin position="37"/>
        <end position="96"/>
    </location>
</feature>
<dbReference type="PANTHER" id="PTHR30055">
    <property type="entry name" value="HTH-TYPE TRANSCRIPTIONAL REGULATOR RUTR"/>
    <property type="match status" value="1"/>
</dbReference>
<keyword evidence="3" id="KW-0804">Transcription</keyword>
<dbReference type="PANTHER" id="PTHR30055:SF234">
    <property type="entry name" value="HTH-TYPE TRANSCRIPTIONAL REGULATOR BETI"/>
    <property type="match status" value="1"/>
</dbReference>